<comment type="caution">
    <text evidence="6">The sequence shown here is derived from an EMBL/GenBank/DDBJ whole genome shotgun (WGS) entry which is preliminary data.</text>
</comment>
<comment type="subcellular location">
    <subcellularLocation>
        <location evidence="1">Secreted</location>
    </subcellularLocation>
</comment>
<keyword evidence="4" id="KW-1015">Disulfide bond</keyword>
<evidence type="ECO:0000256" key="3">
    <source>
        <dbReference type="ARBA" id="ARBA00022525"/>
    </source>
</evidence>
<dbReference type="GO" id="GO:0031012">
    <property type="term" value="C:extracellular matrix"/>
    <property type="evidence" value="ECO:0007669"/>
    <property type="project" value="TreeGrafter"/>
</dbReference>
<evidence type="ECO:0000256" key="2">
    <source>
        <dbReference type="ARBA" id="ARBA00008712"/>
    </source>
</evidence>
<dbReference type="InterPro" id="IPR026645">
    <property type="entry name" value="Dermatopontin"/>
</dbReference>
<keyword evidence="5" id="KW-0732">Signal</keyword>
<feature type="signal peptide" evidence="5">
    <location>
        <begin position="1"/>
        <end position="19"/>
    </location>
</feature>
<dbReference type="Proteomes" id="UP000735302">
    <property type="component" value="Unassembled WGS sequence"/>
</dbReference>
<dbReference type="PANTHER" id="PTHR15040:SF1">
    <property type="entry name" value="DERMATOPONTIN-LIKE ISOFORM X1"/>
    <property type="match status" value="1"/>
</dbReference>
<evidence type="ECO:0000313" key="7">
    <source>
        <dbReference type="Proteomes" id="UP000735302"/>
    </source>
</evidence>
<accession>A0AAV3Z770</accession>
<evidence type="ECO:0000256" key="4">
    <source>
        <dbReference type="ARBA" id="ARBA00023157"/>
    </source>
</evidence>
<evidence type="ECO:0000256" key="1">
    <source>
        <dbReference type="ARBA" id="ARBA00004613"/>
    </source>
</evidence>
<organism evidence="6 7">
    <name type="scientific">Plakobranchus ocellatus</name>
    <dbReference type="NCBI Taxonomy" id="259542"/>
    <lineage>
        <taxon>Eukaryota</taxon>
        <taxon>Metazoa</taxon>
        <taxon>Spiralia</taxon>
        <taxon>Lophotrochozoa</taxon>
        <taxon>Mollusca</taxon>
        <taxon>Gastropoda</taxon>
        <taxon>Heterobranchia</taxon>
        <taxon>Euthyneura</taxon>
        <taxon>Panpulmonata</taxon>
        <taxon>Sacoglossa</taxon>
        <taxon>Placobranchoidea</taxon>
        <taxon>Plakobranchidae</taxon>
        <taxon>Plakobranchus</taxon>
    </lineage>
</organism>
<reference evidence="6 7" key="1">
    <citation type="journal article" date="2021" name="Elife">
        <title>Chloroplast acquisition without the gene transfer in kleptoplastic sea slugs, Plakobranchus ocellatus.</title>
        <authorList>
            <person name="Maeda T."/>
            <person name="Takahashi S."/>
            <person name="Yoshida T."/>
            <person name="Shimamura S."/>
            <person name="Takaki Y."/>
            <person name="Nagai Y."/>
            <person name="Toyoda A."/>
            <person name="Suzuki Y."/>
            <person name="Arimoto A."/>
            <person name="Ishii H."/>
            <person name="Satoh N."/>
            <person name="Nishiyama T."/>
            <person name="Hasebe M."/>
            <person name="Maruyama T."/>
            <person name="Minagawa J."/>
            <person name="Obokata J."/>
            <person name="Shigenobu S."/>
        </authorList>
    </citation>
    <scope>NUCLEOTIDE SEQUENCE [LARGE SCALE GENOMIC DNA]</scope>
</reference>
<dbReference type="Pfam" id="PF14704">
    <property type="entry name" value="DERM"/>
    <property type="match status" value="1"/>
</dbReference>
<dbReference type="GO" id="GO:0005615">
    <property type="term" value="C:extracellular space"/>
    <property type="evidence" value="ECO:0007669"/>
    <property type="project" value="TreeGrafter"/>
</dbReference>
<evidence type="ECO:0000313" key="6">
    <source>
        <dbReference type="EMBL" id="GFN91354.1"/>
    </source>
</evidence>
<gene>
    <name evidence="6" type="ORF">PoB_001786000</name>
</gene>
<sequence length="178" mass="20512">MGYIVVFLIFNAVLTVASSKTIQDANKYDHEVKFTCPSNQFIKNIQSDHNDRYEDRTWAFRCAYVPAGATLSECSWSGYVNTMSDPANYNCHDGGIITGWKSYHSNKEEDRATKYRCCKAKAYLTHTCQYTGFFNDWDGVLNYRVPNGWVLTGVFSHYLGSKRDRRFNFNICQLDLEA</sequence>
<evidence type="ECO:0000256" key="5">
    <source>
        <dbReference type="SAM" id="SignalP"/>
    </source>
</evidence>
<name>A0AAV3Z770_9GAST</name>
<dbReference type="GO" id="GO:0030199">
    <property type="term" value="P:collagen fibril organization"/>
    <property type="evidence" value="ECO:0007669"/>
    <property type="project" value="TreeGrafter"/>
</dbReference>
<proteinExistence type="inferred from homology"/>
<comment type="similarity">
    <text evidence="2">Belongs to the dermatopontin family.</text>
</comment>
<dbReference type="AlphaFoldDB" id="A0AAV3Z770"/>
<dbReference type="PANTHER" id="PTHR15040">
    <property type="entry name" value="DERMATOPONTIN-RELATED"/>
    <property type="match status" value="1"/>
</dbReference>
<feature type="chain" id="PRO_5043763849" evidence="5">
    <location>
        <begin position="20"/>
        <end position="178"/>
    </location>
</feature>
<protein>
    <submittedName>
        <fullName evidence="6">Hemagglutinin/amebocyte aggregation factor</fullName>
    </submittedName>
</protein>
<dbReference type="EMBL" id="BLXT01002131">
    <property type="protein sequence ID" value="GFN91354.1"/>
    <property type="molecule type" value="Genomic_DNA"/>
</dbReference>
<keyword evidence="7" id="KW-1185">Reference proteome</keyword>
<keyword evidence="3" id="KW-0964">Secreted</keyword>